<dbReference type="EMBL" id="JAFBIT010000003">
    <property type="protein sequence ID" value="MCF2653128.1"/>
    <property type="molecule type" value="Genomic_DNA"/>
</dbReference>
<dbReference type="Pfam" id="PF13344">
    <property type="entry name" value="Hydrolase_6"/>
    <property type="match status" value="1"/>
</dbReference>
<protein>
    <submittedName>
        <fullName evidence="1">HAD-IIA family hydrolase</fullName>
    </submittedName>
</protein>
<dbReference type="InterPro" id="IPR023214">
    <property type="entry name" value="HAD_sf"/>
</dbReference>
<evidence type="ECO:0000313" key="2">
    <source>
        <dbReference type="Proteomes" id="UP001299220"/>
    </source>
</evidence>
<evidence type="ECO:0000313" key="1">
    <source>
        <dbReference type="EMBL" id="MCF2653128.1"/>
    </source>
</evidence>
<organism evidence="1 2">
    <name type="scientific">Anaeromassilibacillus senegalensis</name>
    <dbReference type="NCBI Taxonomy" id="1673717"/>
    <lineage>
        <taxon>Bacteria</taxon>
        <taxon>Bacillati</taxon>
        <taxon>Bacillota</taxon>
        <taxon>Clostridia</taxon>
        <taxon>Eubacteriales</taxon>
        <taxon>Acutalibacteraceae</taxon>
        <taxon>Anaeromassilibacillus</taxon>
    </lineage>
</organism>
<proteinExistence type="predicted"/>
<reference evidence="1 2" key="1">
    <citation type="submission" date="2020-12" db="EMBL/GenBank/DDBJ databases">
        <title>Whole genome sequences of gut porcine anaerobes.</title>
        <authorList>
            <person name="Kubasova T."/>
            <person name="Jahodarova E."/>
            <person name="Rychlik I."/>
        </authorList>
    </citation>
    <scope>NUCLEOTIDE SEQUENCE [LARGE SCALE GENOMIC DNA]</scope>
    <source>
        <strain evidence="1 2">An867</strain>
    </source>
</reference>
<dbReference type="PANTHER" id="PTHR19288:SF46">
    <property type="entry name" value="HALOACID DEHALOGENASE-LIKE HYDROLASE DOMAIN-CONTAINING PROTEIN 2"/>
    <property type="match status" value="1"/>
</dbReference>
<dbReference type="RefSeq" id="WP_235324149.1">
    <property type="nucleotide sequence ID" value="NZ_JAFBIT010000003.1"/>
</dbReference>
<keyword evidence="1" id="KW-0378">Hydrolase</keyword>
<gene>
    <name evidence="1" type="ORF">JQM67_11005</name>
</gene>
<keyword evidence="2" id="KW-1185">Reference proteome</keyword>
<dbReference type="GO" id="GO:0016787">
    <property type="term" value="F:hydrolase activity"/>
    <property type="evidence" value="ECO:0007669"/>
    <property type="project" value="UniProtKB-KW"/>
</dbReference>
<dbReference type="InterPro" id="IPR006357">
    <property type="entry name" value="HAD-SF_hydro_IIA"/>
</dbReference>
<dbReference type="NCBIfam" id="TIGR01460">
    <property type="entry name" value="HAD-SF-IIA"/>
    <property type="match status" value="1"/>
</dbReference>
<dbReference type="InterPro" id="IPR036412">
    <property type="entry name" value="HAD-like_sf"/>
</dbReference>
<comment type="caution">
    <text evidence="1">The sequence shown here is derived from an EMBL/GenBank/DDBJ whole genome shotgun (WGS) entry which is preliminary data.</text>
</comment>
<dbReference type="Pfam" id="PF13242">
    <property type="entry name" value="Hydrolase_like"/>
    <property type="match status" value="1"/>
</dbReference>
<sequence>MTGAEIRQKLEKVRCFVLDMDGTIYLGENLFPFTKDFLAAVEQSGRTFCFFTNNSSKDTDTYLQKLARMGITIPRERMLISNGVAADYVRTHHPGAHVFVLGTPLLRRELAAFGIEVVEDAPDVVLVGFDTTLEYNRLAKACDFIRAGLPVYGLNPDLNCPTETGFIPDCGSIAKLIEGSTGRTFPFFGKPSPLTRDYIAKKTGLREEEIAIVGDRLYTDIALADNSPMCAILVLSGESKESDIGRLPGTPDLVFQNLGEIIPYL</sequence>
<dbReference type="Proteomes" id="UP001299220">
    <property type="component" value="Unassembled WGS sequence"/>
</dbReference>
<name>A0ABS9CPQ8_9FIRM</name>
<dbReference type="Gene3D" id="3.40.50.1000">
    <property type="entry name" value="HAD superfamily/HAD-like"/>
    <property type="match status" value="2"/>
</dbReference>
<dbReference type="SUPFAM" id="SSF56784">
    <property type="entry name" value="HAD-like"/>
    <property type="match status" value="1"/>
</dbReference>
<accession>A0ABS9CPQ8</accession>
<dbReference type="PANTHER" id="PTHR19288">
    <property type="entry name" value="4-NITROPHENYLPHOSPHATASE-RELATED"/>
    <property type="match status" value="1"/>
</dbReference>